<evidence type="ECO:0000313" key="3">
    <source>
        <dbReference type="Proteomes" id="UP000316167"/>
    </source>
</evidence>
<dbReference type="GO" id="GO:0016787">
    <property type="term" value="F:hydrolase activity"/>
    <property type="evidence" value="ECO:0007669"/>
    <property type="project" value="UniProtKB-KW"/>
</dbReference>
<dbReference type="AlphaFoldDB" id="A0A562SWS0"/>
<dbReference type="SUPFAM" id="SSF53474">
    <property type="entry name" value="alpha/beta-Hydrolases"/>
    <property type="match status" value="1"/>
</dbReference>
<keyword evidence="2" id="KW-0378">Hydrolase</keyword>
<dbReference type="RefSeq" id="WP_144884848.1">
    <property type="nucleotide sequence ID" value="NZ_VLLE01000002.1"/>
</dbReference>
<comment type="caution">
    <text evidence="2">The sequence shown here is derived from an EMBL/GenBank/DDBJ whole genome shotgun (WGS) entry which is preliminary data.</text>
</comment>
<sequence>MFTHIEINNAANQPIVINVYEAEHSNDILIIASATGMKQTFYKKFAAYLASEGITVMTFDYTGIGQSLKNDISKYKHTATDWGEKDLQAVIQYAATGSPSARIILAGHSIGGQLIGLAPSSQIAQKIILIAAQSGYWKFWKGKARIKMFLTWYVLFPSLTRLFGYMPAKKISNMENLPGNVARQWSKWCRNQEYLFADILQDKQYFNTISCPLTAFSIEGDSYAPKESVEWFTHRYQNAEKKVIHLHPTAFNTNRIGHFSVFHERFESNIWKLLLNEIKDN</sequence>
<accession>A0A562SWS0</accession>
<reference evidence="2 3" key="1">
    <citation type="journal article" date="2015" name="Stand. Genomic Sci.">
        <title>Genomic Encyclopedia of Bacterial and Archaeal Type Strains, Phase III: the genomes of soil and plant-associated and newly described type strains.</title>
        <authorList>
            <person name="Whitman W.B."/>
            <person name="Woyke T."/>
            <person name="Klenk H.P."/>
            <person name="Zhou Y."/>
            <person name="Lilburn T.G."/>
            <person name="Beck B.J."/>
            <person name="De Vos P."/>
            <person name="Vandamme P."/>
            <person name="Eisen J.A."/>
            <person name="Garrity G."/>
            <person name="Hugenholtz P."/>
            <person name="Kyrpides N.C."/>
        </authorList>
    </citation>
    <scope>NUCLEOTIDE SEQUENCE [LARGE SCALE GENOMIC DNA]</scope>
    <source>
        <strain evidence="2 3">CGMCC 1.7271</strain>
    </source>
</reference>
<evidence type="ECO:0000259" key="1">
    <source>
        <dbReference type="Pfam" id="PF12146"/>
    </source>
</evidence>
<gene>
    <name evidence="2" type="ORF">IQ13_0915</name>
</gene>
<protein>
    <submittedName>
        <fullName evidence="2">Putative alpha/beta hydrolase</fullName>
    </submittedName>
</protein>
<dbReference type="PIRSF" id="PIRSF037442">
    <property type="entry name" value="UCP037442_abhydr"/>
    <property type="match status" value="1"/>
</dbReference>
<dbReference type="Pfam" id="PF12146">
    <property type="entry name" value="Hydrolase_4"/>
    <property type="match status" value="1"/>
</dbReference>
<dbReference type="InterPro" id="IPR022742">
    <property type="entry name" value="Hydrolase_4"/>
</dbReference>
<proteinExistence type="predicted"/>
<dbReference type="Gene3D" id="3.40.50.1820">
    <property type="entry name" value="alpha/beta hydrolase"/>
    <property type="match status" value="1"/>
</dbReference>
<organism evidence="2 3">
    <name type="scientific">Lacibacter cauensis</name>
    <dbReference type="NCBI Taxonomy" id="510947"/>
    <lineage>
        <taxon>Bacteria</taxon>
        <taxon>Pseudomonadati</taxon>
        <taxon>Bacteroidota</taxon>
        <taxon>Chitinophagia</taxon>
        <taxon>Chitinophagales</taxon>
        <taxon>Chitinophagaceae</taxon>
        <taxon>Lacibacter</taxon>
    </lineage>
</organism>
<dbReference type="Proteomes" id="UP000316167">
    <property type="component" value="Unassembled WGS sequence"/>
</dbReference>
<dbReference type="InterPro" id="IPR029058">
    <property type="entry name" value="AB_hydrolase_fold"/>
</dbReference>
<keyword evidence="3" id="KW-1185">Reference proteome</keyword>
<dbReference type="InterPro" id="IPR017208">
    <property type="entry name" value="UCP037442_abhydr"/>
</dbReference>
<dbReference type="OrthoDB" id="9785076at2"/>
<evidence type="ECO:0000313" key="2">
    <source>
        <dbReference type="EMBL" id="TWI85747.1"/>
    </source>
</evidence>
<name>A0A562SWS0_9BACT</name>
<dbReference type="EMBL" id="VLLE01000002">
    <property type="protein sequence ID" value="TWI85747.1"/>
    <property type="molecule type" value="Genomic_DNA"/>
</dbReference>
<feature type="domain" description="Serine aminopeptidase S33" evidence="1">
    <location>
        <begin position="27"/>
        <end position="138"/>
    </location>
</feature>